<reference evidence="1 2" key="1">
    <citation type="journal article" date="2019" name="Nat. Ecol. Evol.">
        <title>Megaphylogeny resolves global patterns of mushroom evolution.</title>
        <authorList>
            <person name="Varga T."/>
            <person name="Krizsan K."/>
            <person name="Foldi C."/>
            <person name="Dima B."/>
            <person name="Sanchez-Garcia M."/>
            <person name="Sanchez-Ramirez S."/>
            <person name="Szollosi G.J."/>
            <person name="Szarkandi J.G."/>
            <person name="Papp V."/>
            <person name="Albert L."/>
            <person name="Andreopoulos W."/>
            <person name="Angelini C."/>
            <person name="Antonin V."/>
            <person name="Barry K.W."/>
            <person name="Bougher N.L."/>
            <person name="Buchanan P."/>
            <person name="Buyck B."/>
            <person name="Bense V."/>
            <person name="Catcheside P."/>
            <person name="Chovatia M."/>
            <person name="Cooper J."/>
            <person name="Damon W."/>
            <person name="Desjardin D."/>
            <person name="Finy P."/>
            <person name="Geml J."/>
            <person name="Haridas S."/>
            <person name="Hughes K."/>
            <person name="Justo A."/>
            <person name="Karasinski D."/>
            <person name="Kautmanova I."/>
            <person name="Kiss B."/>
            <person name="Kocsube S."/>
            <person name="Kotiranta H."/>
            <person name="LaButti K.M."/>
            <person name="Lechner B.E."/>
            <person name="Liimatainen K."/>
            <person name="Lipzen A."/>
            <person name="Lukacs Z."/>
            <person name="Mihaltcheva S."/>
            <person name="Morgado L.N."/>
            <person name="Niskanen T."/>
            <person name="Noordeloos M.E."/>
            <person name="Ohm R.A."/>
            <person name="Ortiz-Santana B."/>
            <person name="Ovrebo C."/>
            <person name="Racz N."/>
            <person name="Riley R."/>
            <person name="Savchenko A."/>
            <person name="Shiryaev A."/>
            <person name="Soop K."/>
            <person name="Spirin V."/>
            <person name="Szebenyi C."/>
            <person name="Tomsovsky M."/>
            <person name="Tulloss R.E."/>
            <person name="Uehling J."/>
            <person name="Grigoriev I.V."/>
            <person name="Vagvolgyi C."/>
            <person name="Papp T."/>
            <person name="Martin F.M."/>
            <person name="Miettinen O."/>
            <person name="Hibbett D.S."/>
            <person name="Nagy L.G."/>
        </authorList>
    </citation>
    <scope>NUCLEOTIDE SEQUENCE [LARGE SCALE GENOMIC DNA]</scope>
    <source>
        <strain evidence="1 2">NL-1719</strain>
    </source>
</reference>
<proteinExistence type="predicted"/>
<name>A0ACD3ARN0_9AGAR</name>
<keyword evidence="2" id="KW-1185">Reference proteome</keyword>
<dbReference type="EMBL" id="ML208357">
    <property type="protein sequence ID" value="TFK68201.1"/>
    <property type="molecule type" value="Genomic_DNA"/>
</dbReference>
<evidence type="ECO:0000313" key="1">
    <source>
        <dbReference type="EMBL" id="TFK68201.1"/>
    </source>
</evidence>
<organism evidence="1 2">
    <name type="scientific">Pluteus cervinus</name>
    <dbReference type="NCBI Taxonomy" id="181527"/>
    <lineage>
        <taxon>Eukaryota</taxon>
        <taxon>Fungi</taxon>
        <taxon>Dikarya</taxon>
        <taxon>Basidiomycota</taxon>
        <taxon>Agaricomycotina</taxon>
        <taxon>Agaricomycetes</taxon>
        <taxon>Agaricomycetidae</taxon>
        <taxon>Agaricales</taxon>
        <taxon>Pluteineae</taxon>
        <taxon>Pluteaceae</taxon>
        <taxon>Pluteus</taxon>
    </lineage>
</organism>
<evidence type="ECO:0000313" key="2">
    <source>
        <dbReference type="Proteomes" id="UP000308600"/>
    </source>
</evidence>
<gene>
    <name evidence="1" type="ORF">BDN72DRAFT_871043</name>
</gene>
<protein>
    <submittedName>
        <fullName evidence="1">Protein serine/threonine phosphatase 2C</fullName>
    </submittedName>
</protein>
<accession>A0ACD3ARN0</accession>
<sequence length="537" mass="58585">MLRRSWKPIAAVVTVAGPTYYLYATKYSKATFEIPVRVKASDGKTEMSTRTLPLLSLKELEARMNERASTHVNPRPGGIIWKHTTASLPSNDPIEDANCHQILQRDDTDAQHPGDYLFFAVMDGHGGYHTSQVLSRVLINAVALELSQLVTKPDSISSSKGGLYGSAKSYLFGSPSQPAQNLAGSDTMAVTVAIQNAFAKLDNELINAPLRVLANNIDEESRKSKIIPDLSQHPLSLTAMLPAVSGSCALMALFDTANRDLYIACTGDSRAVAGVWEPSGNGDGKGSWRVEALSEDQTGRNPDEMKRIQSEHPADEADYVIRGGRVLGGLEPSRAFGDARYKWPRAIQETLNQAFLVGNNKPMRPPPSLFKTPPYVTARPVVTHRKLFFKPTTDEKALRFLVLATDGLWDQLTSEEVVSLVGGHLAGLKGSIPKSTLPDLIPTTSGTPTVDGKEKNSTKGSVEDGSWAFKDENLSVHLIRNAFGGGDELALRQRLSIPAPYSRRYRDDVTVTVVWWEEGNEAEAKVSTFSEALKSKL</sequence>
<dbReference type="Proteomes" id="UP000308600">
    <property type="component" value="Unassembled WGS sequence"/>
</dbReference>